<comment type="caution">
    <text evidence="4">The sequence shown here is derived from an EMBL/GenBank/DDBJ whole genome shotgun (WGS) entry which is preliminary data.</text>
</comment>
<evidence type="ECO:0000313" key="5">
    <source>
        <dbReference type="Proteomes" id="UP000193944"/>
    </source>
</evidence>
<protein>
    <submittedName>
        <fullName evidence="4">Ankyrin</fullName>
    </submittedName>
</protein>
<proteinExistence type="predicted"/>
<dbReference type="PROSITE" id="PS50297">
    <property type="entry name" value="ANK_REP_REGION"/>
    <property type="match status" value="2"/>
</dbReference>
<keyword evidence="2 3" id="KW-0040">ANK repeat</keyword>
<reference evidence="4 5" key="1">
    <citation type="submission" date="2016-08" db="EMBL/GenBank/DDBJ databases">
        <title>A Parts List for Fungal Cellulosomes Revealed by Comparative Genomics.</title>
        <authorList>
            <consortium name="DOE Joint Genome Institute"/>
            <person name="Haitjema C.H."/>
            <person name="Gilmore S.P."/>
            <person name="Henske J.K."/>
            <person name="Solomon K.V."/>
            <person name="De Groot R."/>
            <person name="Kuo A."/>
            <person name="Mondo S.J."/>
            <person name="Salamov A.A."/>
            <person name="Labutti K."/>
            <person name="Zhao Z."/>
            <person name="Chiniquy J."/>
            <person name="Barry K."/>
            <person name="Brewer H.M."/>
            <person name="Purvine S.O."/>
            <person name="Wright A.T."/>
            <person name="Boxma B."/>
            <person name="Van Alen T."/>
            <person name="Hackstein J.H."/>
            <person name="Baker S.E."/>
            <person name="Grigoriev I.V."/>
            <person name="O'Malley M.A."/>
        </authorList>
    </citation>
    <scope>NUCLEOTIDE SEQUENCE [LARGE SCALE GENOMIC DNA]</scope>
    <source>
        <strain evidence="4 5">S4</strain>
    </source>
</reference>
<reference evidence="4 5" key="2">
    <citation type="submission" date="2016-08" db="EMBL/GenBank/DDBJ databases">
        <title>Pervasive Adenine N6-methylation of Active Genes in Fungi.</title>
        <authorList>
            <consortium name="DOE Joint Genome Institute"/>
            <person name="Mondo S.J."/>
            <person name="Dannebaum R.O."/>
            <person name="Kuo R.C."/>
            <person name="Labutti K."/>
            <person name="Haridas S."/>
            <person name="Kuo A."/>
            <person name="Salamov A."/>
            <person name="Ahrendt S.R."/>
            <person name="Lipzen A."/>
            <person name="Sullivan W."/>
            <person name="Andreopoulos W.B."/>
            <person name="Clum A."/>
            <person name="Lindquist E."/>
            <person name="Daum C."/>
            <person name="Ramamoorthy G.K."/>
            <person name="Gryganskyi A."/>
            <person name="Culley D."/>
            <person name="Magnuson J.K."/>
            <person name="James T.Y."/>
            <person name="O'Malley M.A."/>
            <person name="Stajich J.E."/>
            <person name="Spatafora J.W."/>
            <person name="Visel A."/>
            <person name="Grigoriev I.V."/>
        </authorList>
    </citation>
    <scope>NUCLEOTIDE SEQUENCE [LARGE SCALE GENOMIC DNA]</scope>
    <source>
        <strain evidence="4 5">S4</strain>
    </source>
</reference>
<dbReference type="PANTHER" id="PTHR24198">
    <property type="entry name" value="ANKYRIN REPEAT AND PROTEIN KINASE DOMAIN-CONTAINING PROTEIN"/>
    <property type="match status" value="1"/>
</dbReference>
<dbReference type="InterPro" id="IPR036770">
    <property type="entry name" value="Ankyrin_rpt-contain_sf"/>
</dbReference>
<name>A0A1Y1X6K3_9FUNG</name>
<feature type="non-terminal residue" evidence="4">
    <location>
        <position position="94"/>
    </location>
</feature>
<dbReference type="AlphaFoldDB" id="A0A1Y1X6K3"/>
<evidence type="ECO:0000256" key="2">
    <source>
        <dbReference type="ARBA" id="ARBA00023043"/>
    </source>
</evidence>
<dbReference type="OrthoDB" id="2157080at2759"/>
<dbReference type="Proteomes" id="UP000193944">
    <property type="component" value="Unassembled WGS sequence"/>
</dbReference>
<dbReference type="InterPro" id="IPR002110">
    <property type="entry name" value="Ankyrin_rpt"/>
</dbReference>
<accession>A0A1Y1X6K3</accession>
<evidence type="ECO:0000313" key="4">
    <source>
        <dbReference type="EMBL" id="ORX81437.1"/>
    </source>
</evidence>
<dbReference type="Pfam" id="PF12796">
    <property type="entry name" value="Ank_2"/>
    <property type="match status" value="1"/>
</dbReference>
<dbReference type="Gene3D" id="1.25.40.20">
    <property type="entry name" value="Ankyrin repeat-containing domain"/>
    <property type="match status" value="2"/>
</dbReference>
<gene>
    <name evidence="4" type="ORF">BCR32DRAFT_203831</name>
</gene>
<dbReference type="SMART" id="SM00248">
    <property type="entry name" value="ANK"/>
    <property type="match status" value="2"/>
</dbReference>
<evidence type="ECO:0000256" key="3">
    <source>
        <dbReference type="PROSITE-ProRule" id="PRU00023"/>
    </source>
</evidence>
<evidence type="ECO:0000256" key="1">
    <source>
        <dbReference type="ARBA" id="ARBA00022737"/>
    </source>
</evidence>
<dbReference type="STRING" id="1754192.A0A1Y1X6K3"/>
<organism evidence="4 5">
    <name type="scientific">Anaeromyces robustus</name>
    <dbReference type="NCBI Taxonomy" id="1754192"/>
    <lineage>
        <taxon>Eukaryota</taxon>
        <taxon>Fungi</taxon>
        <taxon>Fungi incertae sedis</taxon>
        <taxon>Chytridiomycota</taxon>
        <taxon>Chytridiomycota incertae sedis</taxon>
        <taxon>Neocallimastigomycetes</taxon>
        <taxon>Neocallimastigales</taxon>
        <taxon>Neocallimastigaceae</taxon>
        <taxon>Anaeromyces</taxon>
    </lineage>
</organism>
<dbReference type="EMBL" id="MCFG01000119">
    <property type="protein sequence ID" value="ORX81437.1"/>
    <property type="molecule type" value="Genomic_DNA"/>
</dbReference>
<sequence length="94" mass="10799">MDFVEIVQLLLKHPDIDVNFQNNKGFTPLIRAAKDGKKEIVELLLKHPNVDTNVQDNEGRTALFYAIYFGYKEIVKLILKLSNNIDINIQEKDG</sequence>
<dbReference type="PROSITE" id="PS50088">
    <property type="entry name" value="ANK_REPEAT"/>
    <property type="match status" value="2"/>
</dbReference>
<dbReference type="PANTHER" id="PTHR24198:SF165">
    <property type="entry name" value="ANKYRIN REPEAT-CONTAINING PROTEIN-RELATED"/>
    <property type="match status" value="1"/>
</dbReference>
<feature type="repeat" description="ANK" evidence="3">
    <location>
        <begin position="58"/>
        <end position="90"/>
    </location>
</feature>
<keyword evidence="1" id="KW-0677">Repeat</keyword>
<keyword evidence="5" id="KW-1185">Reference proteome</keyword>
<dbReference type="SUPFAM" id="SSF48403">
    <property type="entry name" value="Ankyrin repeat"/>
    <property type="match status" value="1"/>
</dbReference>
<feature type="repeat" description="ANK" evidence="3">
    <location>
        <begin position="24"/>
        <end position="47"/>
    </location>
</feature>